<reference evidence="1 2" key="1">
    <citation type="submission" date="2023-01" db="EMBL/GenBank/DDBJ databases">
        <title>Analysis of 21 Apiospora genomes using comparative genomics revels a genus with tremendous synthesis potential of carbohydrate active enzymes and secondary metabolites.</title>
        <authorList>
            <person name="Sorensen T."/>
        </authorList>
    </citation>
    <scope>NUCLEOTIDE SEQUENCE [LARGE SCALE GENOMIC DNA]</scope>
    <source>
        <strain evidence="1 2">CBS 114990</strain>
    </source>
</reference>
<dbReference type="Proteomes" id="UP001433268">
    <property type="component" value="Unassembled WGS sequence"/>
</dbReference>
<dbReference type="RefSeq" id="XP_066665418.1">
    <property type="nucleotide sequence ID" value="XM_066813456.1"/>
</dbReference>
<keyword evidence="2" id="KW-1185">Reference proteome</keyword>
<organism evidence="1 2">
    <name type="scientific">Apiospora hydei</name>
    <dbReference type="NCBI Taxonomy" id="1337664"/>
    <lineage>
        <taxon>Eukaryota</taxon>
        <taxon>Fungi</taxon>
        <taxon>Dikarya</taxon>
        <taxon>Ascomycota</taxon>
        <taxon>Pezizomycotina</taxon>
        <taxon>Sordariomycetes</taxon>
        <taxon>Xylariomycetidae</taxon>
        <taxon>Amphisphaeriales</taxon>
        <taxon>Apiosporaceae</taxon>
        <taxon>Apiospora</taxon>
    </lineage>
</organism>
<dbReference type="EMBL" id="JAQQWN010000007">
    <property type="protein sequence ID" value="KAK8074478.1"/>
    <property type="molecule type" value="Genomic_DNA"/>
</dbReference>
<comment type="caution">
    <text evidence="1">The sequence shown here is derived from an EMBL/GenBank/DDBJ whole genome shotgun (WGS) entry which is preliminary data.</text>
</comment>
<evidence type="ECO:0000313" key="2">
    <source>
        <dbReference type="Proteomes" id="UP001433268"/>
    </source>
</evidence>
<proteinExistence type="predicted"/>
<gene>
    <name evidence="1" type="ORF">PG997_009141</name>
</gene>
<name>A0ABR1VXB8_9PEZI</name>
<accession>A0ABR1VXB8</accession>
<evidence type="ECO:0000313" key="1">
    <source>
        <dbReference type="EMBL" id="KAK8074478.1"/>
    </source>
</evidence>
<dbReference type="GeneID" id="92046516"/>
<protein>
    <submittedName>
        <fullName evidence="1">Uncharacterized protein</fullName>
    </submittedName>
</protein>
<sequence>MSSSSSNTRRVTQIITVNSVFSACWHIDTTATPRQRQRTFTLYPNEPDPDTLRVVSEPTRDGTCPRCTRRLDQSHREYAEAMNTRWEPRMKAKSADLAEAFKAFDKIEQDFLVQFVGSCREAVLVNQNTYHRAPLTINTRQLRQMVLFGDELVREVSAHANPHPQVVRATILVLAKTFLTDDIWAFRDDSDLRDGLEIAVPEIMNTLLAMRPNENLEADIAQIMQNEFAKADVF</sequence>